<evidence type="ECO:0000256" key="1">
    <source>
        <dbReference type="SAM" id="MobiDB-lite"/>
    </source>
</evidence>
<proteinExistence type="predicted"/>
<dbReference type="Proteomes" id="UP001500466">
    <property type="component" value="Unassembled WGS sequence"/>
</dbReference>
<organism evidence="2 3">
    <name type="scientific">Yinghuangia aomiensis</name>
    <dbReference type="NCBI Taxonomy" id="676205"/>
    <lineage>
        <taxon>Bacteria</taxon>
        <taxon>Bacillati</taxon>
        <taxon>Actinomycetota</taxon>
        <taxon>Actinomycetes</taxon>
        <taxon>Kitasatosporales</taxon>
        <taxon>Streptomycetaceae</taxon>
        <taxon>Yinghuangia</taxon>
    </lineage>
</organism>
<comment type="caution">
    <text evidence="2">The sequence shown here is derived from an EMBL/GenBank/DDBJ whole genome shotgun (WGS) entry which is preliminary data.</text>
</comment>
<accession>A0ABP9HM18</accession>
<evidence type="ECO:0000313" key="3">
    <source>
        <dbReference type="Proteomes" id="UP001500466"/>
    </source>
</evidence>
<feature type="compositionally biased region" description="Basic and acidic residues" evidence="1">
    <location>
        <begin position="45"/>
        <end position="55"/>
    </location>
</feature>
<protein>
    <submittedName>
        <fullName evidence="2">Uncharacterized protein</fullName>
    </submittedName>
</protein>
<gene>
    <name evidence="2" type="ORF">GCM10023205_45220</name>
</gene>
<name>A0ABP9HM18_9ACTN</name>
<reference evidence="3" key="1">
    <citation type="journal article" date="2019" name="Int. J. Syst. Evol. Microbiol.">
        <title>The Global Catalogue of Microorganisms (GCM) 10K type strain sequencing project: providing services to taxonomists for standard genome sequencing and annotation.</title>
        <authorList>
            <consortium name="The Broad Institute Genomics Platform"/>
            <consortium name="The Broad Institute Genome Sequencing Center for Infectious Disease"/>
            <person name="Wu L."/>
            <person name="Ma J."/>
        </authorList>
    </citation>
    <scope>NUCLEOTIDE SEQUENCE [LARGE SCALE GENOMIC DNA]</scope>
    <source>
        <strain evidence="3">JCM 17986</strain>
    </source>
</reference>
<feature type="region of interest" description="Disordered" evidence="1">
    <location>
        <begin position="1"/>
        <end position="65"/>
    </location>
</feature>
<evidence type="ECO:0000313" key="2">
    <source>
        <dbReference type="EMBL" id="GAA4973691.1"/>
    </source>
</evidence>
<keyword evidence="3" id="KW-1185">Reference proteome</keyword>
<feature type="compositionally biased region" description="Low complexity" evidence="1">
    <location>
        <begin position="1"/>
        <end position="14"/>
    </location>
</feature>
<dbReference type="EMBL" id="BAABHS010000016">
    <property type="protein sequence ID" value="GAA4973691.1"/>
    <property type="molecule type" value="Genomic_DNA"/>
</dbReference>
<sequence length="100" mass="10331">MSPAATTFTSTSPGPGSGAGNRMSSGSPAGFATATARTLSSWPDRMPRPGIRPDARPSAGTRPRPAAALRRLAGMPRMVGCLWLMVTVPRPIGNANTPEE</sequence>